<reference evidence="3 4" key="1">
    <citation type="submission" date="2015-08" db="EMBL/GenBank/DDBJ databases">
        <authorList>
            <person name="Babu N.S."/>
            <person name="Beckwith C.J."/>
            <person name="Beseler K.G."/>
            <person name="Brison A."/>
            <person name="Carone J.V."/>
            <person name="Caskin T.P."/>
            <person name="Diamond M."/>
            <person name="Durham M.E."/>
            <person name="Foxe J.M."/>
            <person name="Go M."/>
            <person name="Henderson B.A."/>
            <person name="Jones I.B."/>
            <person name="McGettigan J.A."/>
            <person name="Micheletti S.J."/>
            <person name="Nasrallah M.E."/>
            <person name="Ortiz D."/>
            <person name="Piller C.R."/>
            <person name="Privatt S.R."/>
            <person name="Schneider S.L."/>
            <person name="Sharp S."/>
            <person name="Smith T.C."/>
            <person name="Stanton J.D."/>
            <person name="Ullery H.E."/>
            <person name="Wilson R.J."/>
            <person name="Serrano M.G."/>
            <person name="Buck G."/>
            <person name="Lee V."/>
            <person name="Wang Y."/>
            <person name="Carvalho R."/>
            <person name="Voegtly L."/>
            <person name="Shi R."/>
            <person name="Duckworth R."/>
            <person name="Johnson A."/>
            <person name="Loviza R."/>
            <person name="Walstead R."/>
            <person name="Shah Z."/>
            <person name="Kiflezghi M."/>
            <person name="Wade K."/>
            <person name="Ball S.L."/>
            <person name="Bradley K.W."/>
            <person name="Asai D.J."/>
            <person name="Bowman C.A."/>
            <person name="Russell D.A."/>
            <person name="Pope W.H."/>
            <person name="Jacobs-Sera D."/>
            <person name="Hendrix R.W."/>
            <person name="Hatfull G.F."/>
        </authorList>
    </citation>
    <scope>NUCLEOTIDE SEQUENCE [LARGE SCALE GENOMIC DNA]</scope>
    <source>
        <strain evidence="3 4">DSM 27648</strain>
    </source>
</reference>
<dbReference type="OrthoDB" id="5495537at2"/>
<feature type="region of interest" description="Disordered" evidence="1">
    <location>
        <begin position="233"/>
        <end position="290"/>
    </location>
</feature>
<evidence type="ECO:0000256" key="2">
    <source>
        <dbReference type="SAM" id="SignalP"/>
    </source>
</evidence>
<gene>
    <name evidence="3" type="ORF">AKJ09_09415</name>
</gene>
<feature type="compositionally biased region" description="Basic and acidic residues" evidence="1">
    <location>
        <begin position="234"/>
        <end position="263"/>
    </location>
</feature>
<dbReference type="AlphaFoldDB" id="A0A0K1QAR7"/>
<feature type="signal peptide" evidence="2">
    <location>
        <begin position="1"/>
        <end position="23"/>
    </location>
</feature>
<feature type="compositionally biased region" description="Polar residues" evidence="1">
    <location>
        <begin position="274"/>
        <end position="283"/>
    </location>
</feature>
<sequence>MTRTTFPLPAFALVASLALSTVACTSSTQKGPEVASAADQTSFAASYPDRLDDLTKDMDDQETEARAIIASWEKVPADTGNTKDLDVKNLFEKSDRAGRSDGYVSERRDLNRVKSFFTEEKDEINRRLAGTVDRAAQQKSCDGKEMAGAAIYGMKEAIDKRIEHRLRESNEAQVILEEEGPRVDKAVQDKLEKQLDDVATASFIVHVGFADTRQELTDRRSDAGKVQSTLDGAIKAENEKANDPARPEASKRVVKARLAELQKQRQAMDGVVQKATQSLQQAEQRGKALEKEYDDKFKALLDRLQKEKDKEKEKEKEKPKAKA</sequence>
<keyword evidence="4" id="KW-1185">Reference proteome</keyword>
<dbReference type="RefSeq" id="WP_146653622.1">
    <property type="nucleotide sequence ID" value="NZ_CP012333.1"/>
</dbReference>
<proteinExistence type="predicted"/>
<organism evidence="3 4">
    <name type="scientific">Labilithrix luteola</name>
    <dbReference type="NCBI Taxonomy" id="1391654"/>
    <lineage>
        <taxon>Bacteria</taxon>
        <taxon>Pseudomonadati</taxon>
        <taxon>Myxococcota</taxon>
        <taxon>Polyangia</taxon>
        <taxon>Polyangiales</taxon>
        <taxon>Labilitrichaceae</taxon>
        <taxon>Labilithrix</taxon>
    </lineage>
</organism>
<dbReference type="Proteomes" id="UP000064967">
    <property type="component" value="Chromosome"/>
</dbReference>
<dbReference type="EMBL" id="CP012333">
    <property type="protein sequence ID" value="AKV02752.1"/>
    <property type="molecule type" value="Genomic_DNA"/>
</dbReference>
<evidence type="ECO:0008006" key="5">
    <source>
        <dbReference type="Google" id="ProtNLM"/>
    </source>
</evidence>
<feature type="chain" id="PRO_5005467155" description="Lipoprotein" evidence="2">
    <location>
        <begin position="24"/>
        <end position="323"/>
    </location>
</feature>
<evidence type="ECO:0000313" key="4">
    <source>
        <dbReference type="Proteomes" id="UP000064967"/>
    </source>
</evidence>
<evidence type="ECO:0000256" key="1">
    <source>
        <dbReference type="SAM" id="MobiDB-lite"/>
    </source>
</evidence>
<keyword evidence="2" id="KW-0732">Signal</keyword>
<dbReference type="PROSITE" id="PS51257">
    <property type="entry name" value="PROKAR_LIPOPROTEIN"/>
    <property type="match status" value="1"/>
</dbReference>
<protein>
    <recommendedName>
        <fullName evidence="5">Lipoprotein</fullName>
    </recommendedName>
</protein>
<accession>A0A0K1QAR7</accession>
<name>A0A0K1QAR7_9BACT</name>
<dbReference type="KEGG" id="llu:AKJ09_09415"/>
<feature type="region of interest" description="Disordered" evidence="1">
    <location>
        <begin position="304"/>
        <end position="323"/>
    </location>
</feature>
<evidence type="ECO:0000313" key="3">
    <source>
        <dbReference type="EMBL" id="AKV02752.1"/>
    </source>
</evidence>